<gene>
    <name evidence="5" type="ORF">RXV94_09110</name>
</gene>
<organism evidence="5 6">
    <name type="scientific">Gilvirhabdus luticola</name>
    <dbReference type="NCBI Taxonomy" id="3079858"/>
    <lineage>
        <taxon>Bacteria</taxon>
        <taxon>Pseudomonadati</taxon>
        <taxon>Bacteroidota</taxon>
        <taxon>Flavobacteriia</taxon>
        <taxon>Flavobacteriales</taxon>
        <taxon>Flavobacteriaceae</taxon>
        <taxon>Gilvirhabdus</taxon>
    </lineage>
</organism>
<dbReference type="GO" id="GO:0004519">
    <property type="term" value="F:endonuclease activity"/>
    <property type="evidence" value="ECO:0007669"/>
    <property type="project" value="UniProtKB-KW"/>
</dbReference>
<dbReference type="InterPro" id="IPR044946">
    <property type="entry name" value="Restrct_endonuc_typeI_TRD_sf"/>
</dbReference>
<dbReference type="InterPro" id="IPR052021">
    <property type="entry name" value="Type-I_RS_S_subunit"/>
</dbReference>
<evidence type="ECO:0000313" key="5">
    <source>
        <dbReference type="EMBL" id="MDU8886317.1"/>
    </source>
</evidence>
<feature type="domain" description="Type I restriction modification DNA specificity" evidence="4">
    <location>
        <begin position="231"/>
        <end position="409"/>
    </location>
</feature>
<accession>A0ABU3U7L8</accession>
<dbReference type="Pfam" id="PF01420">
    <property type="entry name" value="Methylase_S"/>
    <property type="match status" value="2"/>
</dbReference>
<evidence type="ECO:0000256" key="1">
    <source>
        <dbReference type="ARBA" id="ARBA00010923"/>
    </source>
</evidence>
<comment type="similarity">
    <text evidence="1">Belongs to the type-I restriction system S methylase family.</text>
</comment>
<protein>
    <submittedName>
        <fullName evidence="5">Restriction endonuclease subunit S</fullName>
    </submittedName>
</protein>
<dbReference type="Proteomes" id="UP001268651">
    <property type="component" value="Unassembled WGS sequence"/>
</dbReference>
<name>A0ABU3U7L8_9FLAO</name>
<dbReference type="RefSeq" id="WP_316662311.1">
    <property type="nucleotide sequence ID" value="NZ_JAWHTF010000004.1"/>
</dbReference>
<dbReference type="PANTHER" id="PTHR30408:SF12">
    <property type="entry name" value="TYPE I RESTRICTION ENZYME MJAVIII SPECIFICITY SUBUNIT"/>
    <property type="match status" value="1"/>
</dbReference>
<keyword evidence="6" id="KW-1185">Reference proteome</keyword>
<keyword evidence="5" id="KW-0255">Endonuclease</keyword>
<comment type="caution">
    <text evidence="5">The sequence shown here is derived from an EMBL/GenBank/DDBJ whole genome shotgun (WGS) entry which is preliminary data.</text>
</comment>
<dbReference type="PANTHER" id="PTHR30408">
    <property type="entry name" value="TYPE-1 RESTRICTION ENZYME ECOKI SPECIFICITY PROTEIN"/>
    <property type="match status" value="1"/>
</dbReference>
<dbReference type="InterPro" id="IPR000055">
    <property type="entry name" value="Restrct_endonuc_typeI_TRD"/>
</dbReference>
<dbReference type="CDD" id="cd17246">
    <property type="entry name" value="RMtype1_S_SonII-TRD2-CR2_like"/>
    <property type="match status" value="1"/>
</dbReference>
<keyword evidence="5" id="KW-0540">Nuclease</keyword>
<evidence type="ECO:0000256" key="2">
    <source>
        <dbReference type="ARBA" id="ARBA00022747"/>
    </source>
</evidence>
<sequence length="424" mass="49016">MQETKEYIATKKLVPQLRFKEFEEEWEKLKLEEVSDKIQDGTHFSPQLLETGNYKYITSRNIRNGYMEISDVPYLSDEAHRDIYKRCNVQLNDILLTKDGSATGTVCMNTLDEEFSLLSSVAFIRGNKSLALNDFIYQCIAGPMGQREILASIAGQAITRITLTKLRNFKFSYPTLPEQQKIASFLSAVDEKIQQLTKKKALLEQYKKGVMQQLFSQKLRFKDEHGNPYPDWEEKRLGEIGKTFNGLTGKTKEDFGEGKPYIQYMQIFRGSKINPDEFGFVKLNENEKQSRAQFGDAFFTTSSETPKEIGTASVLLDKIEELYLNSFCFGYRPNNIELLVPQFLQFLLRSEIFRRKIIPLAQGSTRYNMSKVELMKLKVDIPQKEEQQKIATYLSSIDTKIEVINNQIIKTQTFKKGLLQQMFV</sequence>
<keyword evidence="2" id="KW-0680">Restriction system</keyword>
<dbReference type="Gene3D" id="3.90.220.20">
    <property type="entry name" value="DNA methylase specificity domains"/>
    <property type="match status" value="2"/>
</dbReference>
<dbReference type="EMBL" id="JAWHTF010000004">
    <property type="protein sequence ID" value="MDU8886317.1"/>
    <property type="molecule type" value="Genomic_DNA"/>
</dbReference>
<evidence type="ECO:0000259" key="4">
    <source>
        <dbReference type="Pfam" id="PF01420"/>
    </source>
</evidence>
<dbReference type="Gene3D" id="1.10.287.1120">
    <property type="entry name" value="Bipartite methylase S protein"/>
    <property type="match status" value="1"/>
</dbReference>
<evidence type="ECO:0000313" key="6">
    <source>
        <dbReference type="Proteomes" id="UP001268651"/>
    </source>
</evidence>
<proteinExistence type="inferred from homology"/>
<dbReference type="SUPFAM" id="SSF116734">
    <property type="entry name" value="DNA methylase specificity domain"/>
    <property type="match status" value="2"/>
</dbReference>
<feature type="domain" description="Type I restriction modification DNA specificity" evidence="4">
    <location>
        <begin position="24"/>
        <end position="204"/>
    </location>
</feature>
<keyword evidence="5" id="KW-0378">Hydrolase</keyword>
<evidence type="ECO:0000256" key="3">
    <source>
        <dbReference type="ARBA" id="ARBA00023125"/>
    </source>
</evidence>
<keyword evidence="3" id="KW-0238">DNA-binding</keyword>
<reference evidence="5 6" key="1">
    <citation type="submission" date="2023-10" db="EMBL/GenBank/DDBJ databases">
        <title>Marimonas sp. nov. isolated from tidal mud flat.</title>
        <authorList>
            <person name="Jaincy N.J."/>
            <person name="Srinivasan S."/>
            <person name="Lee S.-S."/>
        </authorList>
    </citation>
    <scope>NUCLEOTIDE SEQUENCE [LARGE SCALE GENOMIC DNA]</scope>
    <source>
        <strain evidence="5 6">MJ-SS3</strain>
    </source>
</reference>